<dbReference type="Proteomes" id="UP000637239">
    <property type="component" value="Chromosome 1"/>
</dbReference>
<dbReference type="GeneID" id="66978896"/>
<dbReference type="InterPro" id="IPR012337">
    <property type="entry name" value="RNaseH-like_sf"/>
</dbReference>
<reference evidence="1" key="1">
    <citation type="submission" date="2021-01" db="EMBL/GenBank/DDBJ databases">
        <authorList>
            <consortium name="Aspergillus chevalieri M1 genome sequencing consortium"/>
            <person name="Kazuki M."/>
            <person name="Futagami T."/>
        </authorList>
    </citation>
    <scope>NUCLEOTIDE SEQUENCE</scope>
    <source>
        <strain evidence="1">M1</strain>
    </source>
</reference>
<gene>
    <name evidence="1" type="ORF">ACHE_11939A</name>
</gene>
<evidence type="ECO:0000313" key="2">
    <source>
        <dbReference type="Proteomes" id="UP000637239"/>
    </source>
</evidence>
<name>A0A7R7VGX7_ASPCH</name>
<dbReference type="KEGG" id="ache:ACHE_11939A"/>
<protein>
    <recommendedName>
        <fullName evidence="3">HAT C-terminal dimerisation domain-containing protein</fullName>
    </recommendedName>
</protein>
<accession>A0A7R7VGX7</accession>
<sequence length="144" mass="16590">MLAALNSSMDKLREYYALTCNKELGELYAIGTILSPQNKLQYFQTKDWKDQKIDYAALYRESLNDWIKPYRLSETQQPPLQIQKSTHSNMLSLLLSENQTEMPAPTVQGEIDRYCDSATLPNGTCPRQFWKHHEAEYPTLAALA</sequence>
<dbReference type="SUPFAM" id="SSF53098">
    <property type="entry name" value="Ribonuclease H-like"/>
    <property type="match status" value="1"/>
</dbReference>
<proteinExistence type="predicted"/>
<dbReference type="EMBL" id="AP024416">
    <property type="protein sequence ID" value="BCR84537.1"/>
    <property type="molecule type" value="Genomic_DNA"/>
</dbReference>
<dbReference type="AlphaFoldDB" id="A0A7R7VGX7"/>
<keyword evidence="2" id="KW-1185">Reference proteome</keyword>
<evidence type="ECO:0000313" key="1">
    <source>
        <dbReference type="EMBL" id="BCR84537.1"/>
    </source>
</evidence>
<reference evidence="1" key="2">
    <citation type="submission" date="2021-02" db="EMBL/GenBank/DDBJ databases">
        <title>Aspergillus chevalieri M1 genome sequence.</title>
        <authorList>
            <person name="Kadooka C."/>
            <person name="Mori K."/>
            <person name="Futagami T."/>
        </authorList>
    </citation>
    <scope>NUCLEOTIDE SEQUENCE</scope>
    <source>
        <strain evidence="1">M1</strain>
    </source>
</reference>
<evidence type="ECO:0008006" key="3">
    <source>
        <dbReference type="Google" id="ProtNLM"/>
    </source>
</evidence>
<dbReference type="RefSeq" id="XP_043133059.1">
    <property type="nucleotide sequence ID" value="XM_043276563.1"/>
</dbReference>
<organism evidence="1 2">
    <name type="scientific">Aspergillus chevalieri</name>
    <name type="common">Eurotium chevalieri</name>
    <dbReference type="NCBI Taxonomy" id="182096"/>
    <lineage>
        <taxon>Eukaryota</taxon>
        <taxon>Fungi</taxon>
        <taxon>Dikarya</taxon>
        <taxon>Ascomycota</taxon>
        <taxon>Pezizomycotina</taxon>
        <taxon>Eurotiomycetes</taxon>
        <taxon>Eurotiomycetidae</taxon>
        <taxon>Eurotiales</taxon>
        <taxon>Aspergillaceae</taxon>
        <taxon>Aspergillus</taxon>
        <taxon>Aspergillus subgen. Aspergillus</taxon>
    </lineage>
</organism>